<evidence type="ECO:0000313" key="2">
    <source>
        <dbReference type="EMBL" id="CAI9973505.1"/>
    </source>
</evidence>
<protein>
    <submittedName>
        <fullName evidence="1">Uncharacterized protein</fullName>
    </submittedName>
</protein>
<reference evidence="1" key="1">
    <citation type="submission" date="2023-06" db="EMBL/GenBank/DDBJ databases">
        <authorList>
            <person name="Kurt Z."/>
        </authorList>
    </citation>
    <scope>NUCLEOTIDE SEQUENCE</scope>
</reference>
<evidence type="ECO:0000313" key="1">
    <source>
        <dbReference type="EMBL" id="CAI9960604.1"/>
    </source>
</evidence>
<evidence type="ECO:0000313" key="3">
    <source>
        <dbReference type="EMBL" id="CAL5984177.1"/>
    </source>
</evidence>
<dbReference type="Proteomes" id="UP001642409">
    <property type="component" value="Unassembled WGS sequence"/>
</dbReference>
<gene>
    <name evidence="1" type="ORF">HINF_LOCUS48249</name>
    <name evidence="4" type="ORF">HINF_LOCUS59028</name>
    <name evidence="2" type="ORF">HINF_LOCUS61150</name>
    <name evidence="3" type="ORF">HINF_LOCUS7985</name>
</gene>
<dbReference type="EMBL" id="CAXDID020000336">
    <property type="protein sequence ID" value="CAL6078698.1"/>
    <property type="molecule type" value="Genomic_DNA"/>
</dbReference>
<evidence type="ECO:0000313" key="5">
    <source>
        <dbReference type="Proteomes" id="UP001642409"/>
    </source>
</evidence>
<sequence>MLLFSSLLMWMPQSPHREFIFAQNPISSSDPKFQFFDVDGSRIKCFWNQSTRAGTRYPTYLEFTDDPQSVIQAALTDINIDTETPAFKLRLTERELVLSQAMPSGVLSFQNQEMVVYHQGKQLSQEDVQKYLAMGAITVSPFTKSKRQSFTDPPLTLIDEDELEEKRVELKVPQNYESLPRTFYFRREAKDKFQIKRRVLDASNSSQYVTLGKFAEGKCLIGGEEQHGLIMGTCLPVKSEKDKCELLDVEIKPNGCGHVIKLGCTRLCRIKNLAQTAYDTLDSELIMCSKM</sequence>
<proteinExistence type="predicted"/>
<keyword evidence="5" id="KW-1185">Reference proteome</keyword>
<reference evidence="3 5" key="2">
    <citation type="submission" date="2024-07" db="EMBL/GenBank/DDBJ databases">
        <authorList>
            <person name="Akdeniz Z."/>
        </authorList>
    </citation>
    <scope>NUCLEOTIDE SEQUENCE [LARGE SCALE GENOMIC DNA]</scope>
</reference>
<name>A0AA86QWC1_9EUKA</name>
<dbReference type="EMBL" id="CATOUU010001124">
    <property type="protein sequence ID" value="CAI9973505.1"/>
    <property type="molecule type" value="Genomic_DNA"/>
</dbReference>
<comment type="caution">
    <text evidence="1">The sequence shown here is derived from an EMBL/GenBank/DDBJ whole genome shotgun (WGS) entry which is preliminary data.</text>
</comment>
<dbReference type="EMBL" id="CAXDID020000016">
    <property type="protein sequence ID" value="CAL5984177.1"/>
    <property type="molecule type" value="Genomic_DNA"/>
</dbReference>
<organism evidence="1">
    <name type="scientific">Hexamita inflata</name>
    <dbReference type="NCBI Taxonomy" id="28002"/>
    <lineage>
        <taxon>Eukaryota</taxon>
        <taxon>Metamonada</taxon>
        <taxon>Diplomonadida</taxon>
        <taxon>Hexamitidae</taxon>
        <taxon>Hexamitinae</taxon>
        <taxon>Hexamita</taxon>
    </lineage>
</organism>
<dbReference type="AlphaFoldDB" id="A0AA86QWC1"/>
<evidence type="ECO:0000313" key="4">
    <source>
        <dbReference type="EMBL" id="CAL6078698.1"/>
    </source>
</evidence>
<accession>A0AA86QWC1</accession>
<dbReference type="EMBL" id="CATOUU010000931">
    <property type="protein sequence ID" value="CAI9960604.1"/>
    <property type="molecule type" value="Genomic_DNA"/>
</dbReference>